<proteinExistence type="predicted"/>
<dbReference type="PROSITE" id="PS51387">
    <property type="entry name" value="FAD_PCMH"/>
    <property type="match status" value="1"/>
</dbReference>
<dbReference type="InterPro" id="IPR051312">
    <property type="entry name" value="Diverse_Substr_Oxidored"/>
</dbReference>
<sequence length="193" mass="20689">MQEFKHVNAKTFEEASRELADGRKVDNLAMAGGTDLMTELRTRIQPVYPDKIVNLKSIEGAEYIEGDETVKIGALTKLKDVEASGKLPAVLREAAHSVASPLVRNKATIGGNICQDVRCWFYRYPEGSGGALNCARKGGAECYALKGDSRFHSIFGGMKVASPVGCSGGCPNNTDIGAYMEKLRAGDWAAAAE</sequence>
<dbReference type="PANTHER" id="PTHR42659:SF9">
    <property type="entry name" value="XANTHINE DEHYDROGENASE FAD-BINDING SUBUNIT XDHB-RELATED"/>
    <property type="match status" value="1"/>
</dbReference>
<dbReference type="Gene3D" id="3.30.465.10">
    <property type="match status" value="1"/>
</dbReference>
<dbReference type="InterPro" id="IPR016167">
    <property type="entry name" value="FAD-bd_PCMH_sub1"/>
</dbReference>
<accession>A0A9D1G3Q0</accession>
<protein>
    <submittedName>
        <fullName evidence="4">FAD binding domain-containing protein</fullName>
    </submittedName>
</protein>
<dbReference type="Proteomes" id="UP000886876">
    <property type="component" value="Unassembled WGS sequence"/>
</dbReference>
<evidence type="ECO:0000256" key="2">
    <source>
        <dbReference type="ARBA" id="ARBA00023002"/>
    </source>
</evidence>
<comment type="caution">
    <text evidence="4">The sequence shown here is derived from an EMBL/GenBank/DDBJ whole genome shotgun (WGS) entry which is preliminary data.</text>
</comment>
<dbReference type="InterPro" id="IPR036318">
    <property type="entry name" value="FAD-bd_PCMH-like_sf"/>
</dbReference>
<gene>
    <name evidence="4" type="ORF">IAD42_00460</name>
</gene>
<evidence type="ECO:0000256" key="1">
    <source>
        <dbReference type="ARBA" id="ARBA00022630"/>
    </source>
</evidence>
<dbReference type="InterPro" id="IPR002346">
    <property type="entry name" value="Mopterin_DH_FAD-bd"/>
</dbReference>
<name>A0A9D1G3Q0_9FIRM</name>
<dbReference type="InterPro" id="IPR016166">
    <property type="entry name" value="FAD-bd_PCMH"/>
</dbReference>
<dbReference type="AlphaFoldDB" id="A0A9D1G3Q0"/>
<dbReference type="Gene3D" id="3.30.43.10">
    <property type="entry name" value="Uridine Diphospho-n-acetylenolpyruvylglucosamine Reductase, domain 2"/>
    <property type="match status" value="1"/>
</dbReference>
<dbReference type="SUPFAM" id="SSF56176">
    <property type="entry name" value="FAD-binding/transporter-associated domain-like"/>
    <property type="match status" value="1"/>
</dbReference>
<feature type="non-terminal residue" evidence="4">
    <location>
        <position position="193"/>
    </location>
</feature>
<dbReference type="Pfam" id="PF00941">
    <property type="entry name" value="FAD_binding_5"/>
    <property type="match status" value="1"/>
</dbReference>
<evidence type="ECO:0000313" key="5">
    <source>
        <dbReference type="Proteomes" id="UP000886876"/>
    </source>
</evidence>
<dbReference type="PANTHER" id="PTHR42659">
    <property type="entry name" value="XANTHINE DEHYDROGENASE SUBUNIT C-RELATED"/>
    <property type="match status" value="1"/>
</dbReference>
<dbReference type="InterPro" id="IPR016169">
    <property type="entry name" value="FAD-bd_PCMH_sub2"/>
</dbReference>
<keyword evidence="1" id="KW-0285">Flavoprotein</keyword>
<evidence type="ECO:0000259" key="3">
    <source>
        <dbReference type="PROSITE" id="PS51387"/>
    </source>
</evidence>
<dbReference type="GO" id="GO:0016491">
    <property type="term" value="F:oxidoreductase activity"/>
    <property type="evidence" value="ECO:0007669"/>
    <property type="project" value="UniProtKB-KW"/>
</dbReference>
<reference evidence="4" key="1">
    <citation type="submission" date="2020-10" db="EMBL/GenBank/DDBJ databases">
        <authorList>
            <person name="Gilroy R."/>
        </authorList>
    </citation>
    <scope>NUCLEOTIDE SEQUENCE</scope>
    <source>
        <strain evidence="4">ChiHecec3B27-6122</strain>
    </source>
</reference>
<feature type="domain" description="FAD-binding PCMH-type" evidence="3">
    <location>
        <begin position="1"/>
        <end position="193"/>
    </location>
</feature>
<dbReference type="EMBL" id="DVJS01000011">
    <property type="protein sequence ID" value="HIS96427.1"/>
    <property type="molecule type" value="Genomic_DNA"/>
</dbReference>
<reference evidence="4" key="2">
    <citation type="journal article" date="2021" name="PeerJ">
        <title>Extensive microbial diversity within the chicken gut microbiome revealed by metagenomics and culture.</title>
        <authorList>
            <person name="Gilroy R."/>
            <person name="Ravi A."/>
            <person name="Getino M."/>
            <person name="Pursley I."/>
            <person name="Horton D.L."/>
            <person name="Alikhan N.F."/>
            <person name="Baker D."/>
            <person name="Gharbi K."/>
            <person name="Hall N."/>
            <person name="Watson M."/>
            <person name="Adriaenssens E.M."/>
            <person name="Foster-Nyarko E."/>
            <person name="Jarju S."/>
            <person name="Secka A."/>
            <person name="Antonio M."/>
            <person name="Oren A."/>
            <person name="Chaudhuri R.R."/>
            <person name="La Ragione R."/>
            <person name="Hildebrand F."/>
            <person name="Pallen M.J."/>
        </authorList>
    </citation>
    <scope>NUCLEOTIDE SEQUENCE</scope>
    <source>
        <strain evidence="4">ChiHecec3B27-6122</strain>
    </source>
</reference>
<dbReference type="GO" id="GO:0071949">
    <property type="term" value="F:FAD binding"/>
    <property type="evidence" value="ECO:0007669"/>
    <property type="project" value="InterPro"/>
</dbReference>
<keyword evidence="2" id="KW-0560">Oxidoreductase</keyword>
<evidence type="ECO:0000313" key="4">
    <source>
        <dbReference type="EMBL" id="HIS96427.1"/>
    </source>
</evidence>
<organism evidence="4 5">
    <name type="scientific">Candidatus Scatomorpha pullistercoris</name>
    <dbReference type="NCBI Taxonomy" id="2840929"/>
    <lineage>
        <taxon>Bacteria</taxon>
        <taxon>Bacillati</taxon>
        <taxon>Bacillota</taxon>
        <taxon>Clostridia</taxon>
        <taxon>Eubacteriales</taxon>
        <taxon>Candidatus Scatomorpha</taxon>
    </lineage>
</organism>